<organism evidence="4 5">
    <name type="scientific">Limnohabitans radicicola</name>
    <dbReference type="NCBI Taxonomy" id="2771427"/>
    <lineage>
        <taxon>Bacteria</taxon>
        <taxon>Pseudomonadati</taxon>
        <taxon>Pseudomonadota</taxon>
        <taxon>Betaproteobacteria</taxon>
        <taxon>Burkholderiales</taxon>
        <taxon>Comamonadaceae</taxon>
        <taxon>Limnohabitans</taxon>
    </lineage>
</organism>
<dbReference type="Gene3D" id="3.90.180.10">
    <property type="entry name" value="Medium-chain alcohol dehydrogenases, catalytic domain"/>
    <property type="match status" value="1"/>
</dbReference>
<comment type="caution">
    <text evidence="4">The sequence shown here is derived from an EMBL/GenBank/DDBJ whole genome shotgun (WGS) entry which is preliminary data.</text>
</comment>
<name>A0A927FGC4_9BURK</name>
<dbReference type="Pfam" id="PF00107">
    <property type="entry name" value="ADH_zinc_N"/>
    <property type="match status" value="1"/>
</dbReference>
<dbReference type="SUPFAM" id="SSF51735">
    <property type="entry name" value="NAD(P)-binding Rossmann-fold domains"/>
    <property type="match status" value="1"/>
</dbReference>
<keyword evidence="2" id="KW-0560">Oxidoreductase</keyword>
<dbReference type="InterPro" id="IPR036291">
    <property type="entry name" value="NAD(P)-bd_dom_sf"/>
</dbReference>
<evidence type="ECO:0000256" key="1">
    <source>
        <dbReference type="ARBA" id="ARBA00022857"/>
    </source>
</evidence>
<dbReference type="Gene3D" id="3.40.50.720">
    <property type="entry name" value="NAD(P)-binding Rossmann-like Domain"/>
    <property type="match status" value="1"/>
</dbReference>
<dbReference type="InterPro" id="IPR013149">
    <property type="entry name" value="ADH-like_C"/>
</dbReference>
<dbReference type="AlphaFoldDB" id="A0A927FGC4"/>
<evidence type="ECO:0000259" key="3">
    <source>
        <dbReference type="SMART" id="SM00829"/>
    </source>
</evidence>
<dbReference type="Pfam" id="PF08240">
    <property type="entry name" value="ADH_N"/>
    <property type="match status" value="1"/>
</dbReference>
<dbReference type="GO" id="GO:0016651">
    <property type="term" value="F:oxidoreductase activity, acting on NAD(P)H"/>
    <property type="evidence" value="ECO:0007669"/>
    <property type="project" value="TreeGrafter"/>
</dbReference>
<dbReference type="PANTHER" id="PTHR48106:SF18">
    <property type="entry name" value="QUINONE OXIDOREDUCTASE PIG3"/>
    <property type="match status" value="1"/>
</dbReference>
<dbReference type="InterPro" id="IPR013154">
    <property type="entry name" value="ADH-like_N"/>
</dbReference>
<protein>
    <submittedName>
        <fullName evidence="4">Zinc-binding dehydrogenase</fullName>
    </submittedName>
</protein>
<dbReference type="InterPro" id="IPR011032">
    <property type="entry name" value="GroES-like_sf"/>
</dbReference>
<dbReference type="SUPFAM" id="SSF50129">
    <property type="entry name" value="GroES-like"/>
    <property type="match status" value="1"/>
</dbReference>
<sequence length="324" mass="34174">MKSYWMVSDDTGSRLELRDVDTPQPGPGQVLVKMHAASLNRGEFIHGHGLHAAGSAKAAGMEGAGEIVQLGEGVTGWKAGDRVMGRCPGAFSQYALMDVRETMPVPARLTLEEAASIPLTFLVTHDLLVLQGQLQAGQWLLVNGVSSGVGVASLQMAKVLGAKVIGTSGSQAKLDQLQALGLDVGICTRAPDFHDAVMQATEGKGANLAVNTVGGTVFAESLRSLAFQGRMGIVGYVDGTLTAPIDLETLHAKRLVVFGVSNKLRTPAQRADGIAKFAAQILPAFADGRIQPMIDRAFEFDAMPQAKAHMESNQHTGKIVLRIG</sequence>
<dbReference type="GO" id="GO:0070402">
    <property type="term" value="F:NADPH binding"/>
    <property type="evidence" value="ECO:0007669"/>
    <property type="project" value="TreeGrafter"/>
</dbReference>
<dbReference type="PANTHER" id="PTHR48106">
    <property type="entry name" value="QUINONE OXIDOREDUCTASE PIG3-RELATED"/>
    <property type="match status" value="1"/>
</dbReference>
<evidence type="ECO:0000313" key="5">
    <source>
        <dbReference type="Proteomes" id="UP000647424"/>
    </source>
</evidence>
<evidence type="ECO:0000313" key="4">
    <source>
        <dbReference type="EMBL" id="MBD8050186.1"/>
    </source>
</evidence>
<dbReference type="RefSeq" id="WP_191818600.1">
    <property type="nucleotide sequence ID" value="NZ_JACYFT010000001.1"/>
</dbReference>
<dbReference type="InterPro" id="IPR020843">
    <property type="entry name" value="ER"/>
</dbReference>
<dbReference type="EMBL" id="JACYFT010000001">
    <property type="protein sequence ID" value="MBD8050186.1"/>
    <property type="molecule type" value="Genomic_DNA"/>
</dbReference>
<accession>A0A927FGC4</accession>
<evidence type="ECO:0000256" key="2">
    <source>
        <dbReference type="ARBA" id="ARBA00023002"/>
    </source>
</evidence>
<dbReference type="SMART" id="SM00829">
    <property type="entry name" value="PKS_ER"/>
    <property type="match status" value="1"/>
</dbReference>
<keyword evidence="5" id="KW-1185">Reference proteome</keyword>
<proteinExistence type="predicted"/>
<dbReference type="Proteomes" id="UP000647424">
    <property type="component" value="Unassembled WGS sequence"/>
</dbReference>
<reference evidence="4" key="1">
    <citation type="submission" date="2020-09" db="EMBL/GenBank/DDBJ databases">
        <title>Genome seq and assembly of Limnohabitants sp.</title>
        <authorList>
            <person name="Chhetri G."/>
        </authorList>
    </citation>
    <scope>NUCLEOTIDE SEQUENCE</scope>
    <source>
        <strain evidence="4">JUR4</strain>
    </source>
</reference>
<keyword evidence="1" id="KW-0521">NADP</keyword>
<feature type="domain" description="Enoyl reductase (ER)" evidence="3">
    <location>
        <begin position="12"/>
        <end position="321"/>
    </location>
</feature>
<gene>
    <name evidence="4" type="ORF">IC609_06495</name>
</gene>